<dbReference type="InterPro" id="IPR036390">
    <property type="entry name" value="WH_DNA-bd_sf"/>
</dbReference>
<accession>A0A0A0JLC5</accession>
<proteinExistence type="predicted"/>
<comment type="caution">
    <text evidence="2">The sequence shown here is derived from an EMBL/GenBank/DDBJ whole genome shotgun (WGS) entry which is preliminary data.</text>
</comment>
<dbReference type="STRING" id="1385521.N803_12745"/>
<dbReference type="Proteomes" id="UP000030011">
    <property type="component" value="Unassembled WGS sequence"/>
</dbReference>
<dbReference type="OrthoDB" id="8635520at2"/>
<organism evidence="2 3">
    <name type="scientific">Knoellia subterranea KCTC 19937</name>
    <dbReference type="NCBI Taxonomy" id="1385521"/>
    <lineage>
        <taxon>Bacteria</taxon>
        <taxon>Bacillati</taxon>
        <taxon>Actinomycetota</taxon>
        <taxon>Actinomycetes</taxon>
        <taxon>Micrococcales</taxon>
        <taxon>Intrasporangiaceae</taxon>
        <taxon>Knoellia</taxon>
    </lineage>
</organism>
<dbReference type="SMART" id="SM00347">
    <property type="entry name" value="HTH_MARR"/>
    <property type="match status" value="1"/>
</dbReference>
<keyword evidence="3" id="KW-1185">Reference proteome</keyword>
<dbReference type="InterPro" id="IPR036388">
    <property type="entry name" value="WH-like_DNA-bd_sf"/>
</dbReference>
<sequence>MAQPEDSTDRHVARWRGHWVLETAPYDDTVEAITTRIGAIMRHLREHKKRAATEAGLQDFEYDTLHALMIRDTPGTSSPTALAADLGISPAGMSGRLEGMEKAGFIQRTTDATDRRRLGVEATPAGIEIWREVMARRGQEEDEMLGVLSAHERETLSTLLKRVTLHIEGERNR</sequence>
<dbReference type="Gene3D" id="1.10.10.10">
    <property type="entry name" value="Winged helix-like DNA-binding domain superfamily/Winged helix DNA-binding domain"/>
    <property type="match status" value="1"/>
</dbReference>
<dbReference type="AlphaFoldDB" id="A0A0A0JLC5"/>
<gene>
    <name evidence="2" type="ORF">N803_12745</name>
</gene>
<evidence type="ECO:0000313" key="3">
    <source>
        <dbReference type="Proteomes" id="UP000030011"/>
    </source>
</evidence>
<dbReference type="GO" id="GO:0003700">
    <property type="term" value="F:DNA-binding transcription factor activity"/>
    <property type="evidence" value="ECO:0007669"/>
    <property type="project" value="InterPro"/>
</dbReference>
<reference evidence="2 3" key="1">
    <citation type="submission" date="2013-08" db="EMBL/GenBank/DDBJ databases">
        <title>The genome sequence of Knoellia subterranea.</title>
        <authorList>
            <person name="Zhu W."/>
            <person name="Wang G."/>
        </authorList>
    </citation>
    <scope>NUCLEOTIDE SEQUENCE [LARGE SCALE GENOMIC DNA]</scope>
    <source>
        <strain evidence="2 3">KCTC 19937</strain>
    </source>
</reference>
<dbReference type="Pfam" id="PF12802">
    <property type="entry name" value="MarR_2"/>
    <property type="match status" value="1"/>
</dbReference>
<dbReference type="GO" id="GO:0006950">
    <property type="term" value="P:response to stress"/>
    <property type="evidence" value="ECO:0007669"/>
    <property type="project" value="TreeGrafter"/>
</dbReference>
<name>A0A0A0JLC5_9MICO</name>
<dbReference type="eggNOG" id="COG1846">
    <property type="taxonomic scope" value="Bacteria"/>
</dbReference>
<protein>
    <submittedName>
        <fullName evidence="2">MarR family transcriptional regulator</fullName>
    </submittedName>
</protein>
<dbReference type="PANTHER" id="PTHR33164:SF104">
    <property type="entry name" value="TRANSCRIPTIONAL REGULATORY PROTEIN"/>
    <property type="match status" value="1"/>
</dbReference>
<dbReference type="InterPro" id="IPR039422">
    <property type="entry name" value="MarR/SlyA-like"/>
</dbReference>
<evidence type="ECO:0000313" key="2">
    <source>
        <dbReference type="EMBL" id="KGN37923.1"/>
    </source>
</evidence>
<dbReference type="RefSeq" id="WP_035904321.1">
    <property type="nucleotide sequence ID" value="NZ_AVPK01000004.1"/>
</dbReference>
<dbReference type="InterPro" id="IPR000835">
    <property type="entry name" value="HTH_MarR-typ"/>
</dbReference>
<feature type="domain" description="HTH marR-type" evidence="1">
    <location>
        <begin position="30"/>
        <end position="165"/>
    </location>
</feature>
<evidence type="ECO:0000259" key="1">
    <source>
        <dbReference type="PROSITE" id="PS50995"/>
    </source>
</evidence>
<dbReference type="PRINTS" id="PR00598">
    <property type="entry name" value="HTHMARR"/>
</dbReference>
<dbReference type="PROSITE" id="PS50995">
    <property type="entry name" value="HTH_MARR_2"/>
    <property type="match status" value="1"/>
</dbReference>
<dbReference type="PANTHER" id="PTHR33164">
    <property type="entry name" value="TRANSCRIPTIONAL REGULATOR, MARR FAMILY"/>
    <property type="match status" value="1"/>
</dbReference>
<dbReference type="EMBL" id="AVPK01000004">
    <property type="protein sequence ID" value="KGN37923.1"/>
    <property type="molecule type" value="Genomic_DNA"/>
</dbReference>
<dbReference type="SUPFAM" id="SSF46785">
    <property type="entry name" value="Winged helix' DNA-binding domain"/>
    <property type="match status" value="1"/>
</dbReference>